<name>A0A1F4V753_UNCKA</name>
<dbReference type="Gene3D" id="3.40.630.30">
    <property type="match status" value="1"/>
</dbReference>
<evidence type="ECO:0000313" key="3">
    <source>
        <dbReference type="Proteomes" id="UP000178127"/>
    </source>
</evidence>
<evidence type="ECO:0000259" key="1">
    <source>
        <dbReference type="PROSITE" id="PS51186"/>
    </source>
</evidence>
<organism evidence="2 3">
    <name type="scientific">candidate division WWE3 bacterium RIFCSPHIGHO2_02_FULL_38_14</name>
    <dbReference type="NCBI Taxonomy" id="1802620"/>
    <lineage>
        <taxon>Bacteria</taxon>
        <taxon>Katanobacteria</taxon>
    </lineage>
</organism>
<dbReference type="Gene3D" id="3.40.630.90">
    <property type="match status" value="1"/>
</dbReference>
<dbReference type="GO" id="GO:0016747">
    <property type="term" value="F:acyltransferase activity, transferring groups other than amino-acyl groups"/>
    <property type="evidence" value="ECO:0007669"/>
    <property type="project" value="InterPro"/>
</dbReference>
<dbReference type="EMBL" id="MEVD01000017">
    <property type="protein sequence ID" value="OGC52997.1"/>
    <property type="molecule type" value="Genomic_DNA"/>
</dbReference>
<dbReference type="InterPro" id="IPR052729">
    <property type="entry name" value="Acyl/Acetyltrans_Enzymes"/>
</dbReference>
<dbReference type="PROSITE" id="PS51186">
    <property type="entry name" value="GNAT"/>
    <property type="match status" value="1"/>
</dbReference>
<accession>A0A1F4V753</accession>
<feature type="domain" description="N-acetyltransferase" evidence="1">
    <location>
        <begin position="4"/>
        <end position="141"/>
    </location>
</feature>
<dbReference type="CDD" id="cd04301">
    <property type="entry name" value="NAT_SF"/>
    <property type="match status" value="1"/>
</dbReference>
<dbReference type="STRING" id="1802620.A3D91_01640"/>
<protein>
    <recommendedName>
        <fullName evidence="1">N-acetyltransferase domain-containing protein</fullName>
    </recommendedName>
</protein>
<dbReference type="InterPro" id="IPR000182">
    <property type="entry name" value="GNAT_dom"/>
</dbReference>
<dbReference type="Pfam" id="PF18014">
    <property type="entry name" value="Acetyltransf_18"/>
    <property type="match status" value="1"/>
</dbReference>
<dbReference type="AlphaFoldDB" id="A0A1F4V753"/>
<dbReference type="SUPFAM" id="SSF55729">
    <property type="entry name" value="Acyl-CoA N-acyltransferases (Nat)"/>
    <property type="match status" value="1"/>
</dbReference>
<dbReference type="InterPro" id="IPR016181">
    <property type="entry name" value="Acyl_CoA_acyltransferase"/>
</dbReference>
<gene>
    <name evidence="2" type="ORF">A3D91_01640</name>
</gene>
<dbReference type="PANTHER" id="PTHR47237">
    <property type="entry name" value="SLL0310 PROTEIN"/>
    <property type="match status" value="1"/>
</dbReference>
<proteinExistence type="predicted"/>
<dbReference type="InterPro" id="IPR041496">
    <property type="entry name" value="YitH/HolE_GNAT"/>
</dbReference>
<sequence>MMNEKIGKMTKSELLIAVDWAKQEGWNPGLYDAEVFWKMDPDGFYALKREGKMIGSISGVSYNGKFGFGGIFIIKPEYRGEGLGTKLAKYLFKTLSLRLDKDAVIGIDGVFKMQPIYEKWGFKFYHRNLRMESIAEKHKYSRNVKIITVNDFEQILELDKECFGFDRTTFLKAWLSLPDSKSLKYVNESGLQGYGVIRKCITGYKIGPLFASNYETAEELFKGLTSYVAGETVYLDIPEINKNAVKLARKYNMKEMFGCARMYLGNSPKIHYKKIYGVTTFELG</sequence>
<reference evidence="2 3" key="1">
    <citation type="journal article" date="2016" name="Nat. Commun.">
        <title>Thousands of microbial genomes shed light on interconnected biogeochemical processes in an aquifer system.</title>
        <authorList>
            <person name="Anantharaman K."/>
            <person name="Brown C.T."/>
            <person name="Hug L.A."/>
            <person name="Sharon I."/>
            <person name="Castelle C.J."/>
            <person name="Probst A.J."/>
            <person name="Thomas B.C."/>
            <person name="Singh A."/>
            <person name="Wilkins M.J."/>
            <person name="Karaoz U."/>
            <person name="Brodie E.L."/>
            <person name="Williams K.H."/>
            <person name="Hubbard S.S."/>
            <person name="Banfield J.F."/>
        </authorList>
    </citation>
    <scope>NUCLEOTIDE SEQUENCE [LARGE SCALE GENOMIC DNA]</scope>
</reference>
<evidence type="ECO:0000313" key="2">
    <source>
        <dbReference type="EMBL" id="OGC52997.1"/>
    </source>
</evidence>
<dbReference type="Proteomes" id="UP000178127">
    <property type="component" value="Unassembled WGS sequence"/>
</dbReference>
<comment type="caution">
    <text evidence="2">The sequence shown here is derived from an EMBL/GenBank/DDBJ whole genome shotgun (WGS) entry which is preliminary data.</text>
</comment>
<dbReference type="PANTHER" id="PTHR47237:SF1">
    <property type="entry name" value="SLL0310 PROTEIN"/>
    <property type="match status" value="1"/>
</dbReference>
<dbReference type="Pfam" id="PF00583">
    <property type="entry name" value="Acetyltransf_1"/>
    <property type="match status" value="1"/>
</dbReference>